<keyword evidence="3" id="KW-0238">DNA-binding</keyword>
<keyword evidence="2" id="KW-0175">Coiled coil</keyword>
<dbReference type="EMBL" id="JACHWY010000003">
    <property type="protein sequence ID" value="MBB3048733.1"/>
    <property type="molecule type" value="Genomic_DNA"/>
</dbReference>
<dbReference type="Proteomes" id="UP000537130">
    <property type="component" value="Unassembled WGS sequence"/>
</dbReference>
<dbReference type="AlphaFoldDB" id="A0A7W4W829"/>
<evidence type="ECO:0000313" key="3">
    <source>
        <dbReference type="EMBL" id="MBB3048733.1"/>
    </source>
</evidence>
<comment type="caution">
    <text evidence="3">The sequence shown here is derived from an EMBL/GenBank/DDBJ whole genome shotgun (WGS) entry which is preliminary data.</text>
</comment>
<evidence type="ECO:0000313" key="4">
    <source>
        <dbReference type="Proteomes" id="UP000537130"/>
    </source>
</evidence>
<feature type="coiled-coil region" evidence="2">
    <location>
        <begin position="1"/>
        <end position="48"/>
    </location>
</feature>
<dbReference type="GO" id="GO:0003677">
    <property type="term" value="F:DNA binding"/>
    <property type="evidence" value="ECO:0007669"/>
    <property type="project" value="UniProtKB-KW"/>
</dbReference>
<comment type="similarity">
    <text evidence="1">Belongs to the FrmR/RcnR family.</text>
</comment>
<keyword evidence="4" id="KW-1185">Reference proteome</keyword>
<dbReference type="RefSeq" id="WP_183411499.1">
    <property type="nucleotide sequence ID" value="NZ_JACHWY010000003.1"/>
</dbReference>
<sequence length="86" mass="10034">MTDWFEKKQQMQNRLKRAEGQLRGVQRLVEEEEDCEKVVQQLAAVRKALDKVFYSAVTCALERELDGQLVDIGRIEKYTQLLAKYG</sequence>
<proteinExistence type="inferred from homology"/>
<protein>
    <submittedName>
        <fullName evidence="3">DNA-binding FrmR family transcriptional regulator</fullName>
    </submittedName>
</protein>
<evidence type="ECO:0000256" key="2">
    <source>
        <dbReference type="SAM" id="Coils"/>
    </source>
</evidence>
<dbReference type="PANTHER" id="PTHR33677">
    <property type="entry name" value="TRANSCRIPTIONAL REPRESSOR FRMR-RELATED"/>
    <property type="match status" value="1"/>
</dbReference>
<reference evidence="3 4" key="1">
    <citation type="submission" date="2020-08" db="EMBL/GenBank/DDBJ databases">
        <title>Genomic Encyclopedia of Type Strains, Phase III (KMG-III): the genomes of soil and plant-associated and newly described type strains.</title>
        <authorList>
            <person name="Whitman W."/>
        </authorList>
    </citation>
    <scope>NUCLEOTIDE SEQUENCE [LARGE SCALE GENOMIC DNA]</scope>
    <source>
        <strain evidence="3 4">CECT 8654</strain>
    </source>
</reference>
<gene>
    <name evidence="3" type="ORF">FHR99_003007</name>
</gene>
<evidence type="ECO:0000256" key="1">
    <source>
        <dbReference type="ARBA" id="ARBA00005260"/>
    </source>
</evidence>
<dbReference type="GO" id="GO:0045892">
    <property type="term" value="P:negative regulation of DNA-templated transcription"/>
    <property type="evidence" value="ECO:0007669"/>
    <property type="project" value="UniProtKB-ARBA"/>
</dbReference>
<dbReference type="GO" id="GO:0046872">
    <property type="term" value="F:metal ion binding"/>
    <property type="evidence" value="ECO:0007669"/>
    <property type="project" value="InterPro"/>
</dbReference>
<dbReference type="PANTHER" id="PTHR33677:SF5">
    <property type="entry name" value="TRANSCRIPTIONAL REPRESSOR FRMR"/>
    <property type="match status" value="1"/>
</dbReference>
<organism evidence="3 4">
    <name type="scientific">Litorivivens lipolytica</name>
    <dbReference type="NCBI Taxonomy" id="1524264"/>
    <lineage>
        <taxon>Bacteria</taxon>
        <taxon>Pseudomonadati</taxon>
        <taxon>Pseudomonadota</taxon>
        <taxon>Gammaproteobacteria</taxon>
        <taxon>Litorivivens</taxon>
    </lineage>
</organism>
<dbReference type="Pfam" id="PF02583">
    <property type="entry name" value="Trns_repr_metal"/>
    <property type="match status" value="1"/>
</dbReference>
<accession>A0A7W4W829</accession>
<dbReference type="Gene3D" id="1.20.58.1000">
    <property type="entry name" value="Metal-sensitive repressor, helix protomer"/>
    <property type="match status" value="1"/>
</dbReference>
<dbReference type="InterPro" id="IPR003735">
    <property type="entry name" value="Metal_Tscrpt_repr"/>
</dbReference>
<dbReference type="InterPro" id="IPR038390">
    <property type="entry name" value="Metal_Tscrpt_repr_sf"/>
</dbReference>
<name>A0A7W4W829_9GAMM</name>